<feature type="compositionally biased region" description="Basic and acidic residues" evidence="1">
    <location>
        <begin position="198"/>
        <end position="207"/>
    </location>
</feature>
<accession>A0AA39WDN3</accession>
<keyword evidence="3" id="KW-1185">Reference proteome</keyword>
<protein>
    <submittedName>
        <fullName evidence="2">Uncharacterized protein</fullName>
    </submittedName>
</protein>
<reference evidence="2" key="1">
    <citation type="submission" date="2023-06" db="EMBL/GenBank/DDBJ databases">
        <title>Genome-scale phylogeny and comparative genomics of the fungal order Sordariales.</title>
        <authorList>
            <consortium name="Lawrence Berkeley National Laboratory"/>
            <person name="Hensen N."/>
            <person name="Bonometti L."/>
            <person name="Westerberg I."/>
            <person name="Brannstrom I.O."/>
            <person name="Guillou S."/>
            <person name="Cros-Aarteil S."/>
            <person name="Calhoun S."/>
            <person name="Haridas S."/>
            <person name="Kuo A."/>
            <person name="Mondo S."/>
            <person name="Pangilinan J."/>
            <person name="Riley R."/>
            <person name="Labutti K."/>
            <person name="Andreopoulos B."/>
            <person name="Lipzen A."/>
            <person name="Chen C."/>
            <person name="Yanf M."/>
            <person name="Daum C."/>
            <person name="Ng V."/>
            <person name="Clum A."/>
            <person name="Steindorff A."/>
            <person name="Ohm R."/>
            <person name="Martin F."/>
            <person name="Silar P."/>
            <person name="Natvig D."/>
            <person name="Lalanne C."/>
            <person name="Gautier V."/>
            <person name="Ament-Velasquez S.L."/>
            <person name="Kruys A."/>
            <person name="Hutchinson M.I."/>
            <person name="Powell A.J."/>
            <person name="Barry K."/>
            <person name="Miller A.N."/>
            <person name="Grigoriev I.V."/>
            <person name="Debuchy R."/>
            <person name="Gladieux P."/>
            <person name="Thoren M.H."/>
            <person name="Johannesson H."/>
        </authorList>
    </citation>
    <scope>NUCLEOTIDE SEQUENCE</scope>
    <source>
        <strain evidence="2">CBS 606.72</strain>
    </source>
</reference>
<feature type="region of interest" description="Disordered" evidence="1">
    <location>
        <begin position="255"/>
        <end position="284"/>
    </location>
</feature>
<proteinExistence type="predicted"/>
<evidence type="ECO:0000256" key="1">
    <source>
        <dbReference type="SAM" id="MobiDB-lite"/>
    </source>
</evidence>
<feature type="compositionally biased region" description="Basic and acidic residues" evidence="1">
    <location>
        <begin position="298"/>
        <end position="313"/>
    </location>
</feature>
<feature type="compositionally biased region" description="Basic and acidic residues" evidence="1">
    <location>
        <begin position="271"/>
        <end position="284"/>
    </location>
</feature>
<feature type="region of interest" description="Disordered" evidence="1">
    <location>
        <begin position="198"/>
        <end position="217"/>
    </location>
</feature>
<evidence type="ECO:0000313" key="3">
    <source>
        <dbReference type="Proteomes" id="UP001175000"/>
    </source>
</evidence>
<evidence type="ECO:0000313" key="2">
    <source>
        <dbReference type="EMBL" id="KAK0613470.1"/>
    </source>
</evidence>
<name>A0AA39WDN3_9PEZI</name>
<comment type="caution">
    <text evidence="2">The sequence shown here is derived from an EMBL/GenBank/DDBJ whole genome shotgun (WGS) entry which is preliminary data.</text>
</comment>
<organism evidence="2 3">
    <name type="scientific">Immersiella caudata</name>
    <dbReference type="NCBI Taxonomy" id="314043"/>
    <lineage>
        <taxon>Eukaryota</taxon>
        <taxon>Fungi</taxon>
        <taxon>Dikarya</taxon>
        <taxon>Ascomycota</taxon>
        <taxon>Pezizomycotina</taxon>
        <taxon>Sordariomycetes</taxon>
        <taxon>Sordariomycetidae</taxon>
        <taxon>Sordariales</taxon>
        <taxon>Lasiosphaeriaceae</taxon>
        <taxon>Immersiella</taxon>
    </lineage>
</organism>
<feature type="region of interest" description="Disordered" evidence="1">
    <location>
        <begin position="1"/>
        <end position="85"/>
    </location>
</feature>
<feature type="region of interest" description="Disordered" evidence="1">
    <location>
        <begin position="298"/>
        <end position="393"/>
    </location>
</feature>
<sequence length="602" mass="65440">MSTPSLNFLSPERGGSSTPSPGRILDRKIGIRGASSSFSTNLARRPPSPSPRKTTPSGKSVREMASFFEQGHDSSPPLPPPPRGLLIPILRREDCSVSGETSASAYSVASGATVGIKSDASALPAMKQPVFSSSYSSRTVARAKPSPSFAPRSLAGFIKNEYAAEEDSLTLLNYKAYFNNRPLGRCLDKIEKEEDAAKNRAEAEAKKQQTATKGKVKANNLTRSATLQYIMSASTPVGRLDKLMESLQALDLEAGYNDDEGSGDESSSSMKMEEQEGRRDDDVRRQLWIEEDEIFESHTQEKTWAQKESHTEKTGTNQEGMWVPAGEMGRSGHKDATLTPSAPLPSGSSVSQLPGIPMPARSPPVDATRRRYSPNQPNEPFPDLSSPSIQSSQLGEYQGYGGLLPALPIYPASQCVNGMYPEPELLHIRWAEPSTPSLAATEGDSDSYMSNGRFGHDNHGQRRAGSVLRMKSSDTTMTVWPSVPFSIPYNQSNSSGFRHTPSPLGIMNNLPIASQFARTDLASSTSTLRHMTTEQKMSEIDAYLADTDDEKAAAMRKKLKAKESKGRLRPAATVGKNMAKSGINSVARATHRLLDKVDHMLR</sequence>
<dbReference type="AlphaFoldDB" id="A0AA39WDN3"/>
<gene>
    <name evidence="2" type="ORF">B0T14DRAFT_569513</name>
</gene>
<dbReference type="Proteomes" id="UP001175000">
    <property type="component" value="Unassembled WGS sequence"/>
</dbReference>
<dbReference type="EMBL" id="JAULSU010000006">
    <property type="protein sequence ID" value="KAK0613470.1"/>
    <property type="molecule type" value="Genomic_DNA"/>
</dbReference>